<dbReference type="PANTHER" id="PTHR34388:SF1">
    <property type="entry name" value="DNA POLYMERASE III SUBUNIT DELTA"/>
    <property type="match status" value="1"/>
</dbReference>
<dbReference type="PANTHER" id="PTHR34388">
    <property type="entry name" value="DNA POLYMERASE III SUBUNIT DELTA"/>
    <property type="match status" value="1"/>
</dbReference>
<proteinExistence type="inferred from homology"/>
<dbReference type="Gene3D" id="3.40.50.300">
    <property type="entry name" value="P-loop containing nucleotide triphosphate hydrolases"/>
    <property type="match status" value="1"/>
</dbReference>
<keyword evidence="12" id="KW-1185">Reference proteome</keyword>
<dbReference type="Gene3D" id="1.10.8.60">
    <property type="match status" value="1"/>
</dbReference>
<dbReference type="Proteomes" id="UP000256829">
    <property type="component" value="Unassembled WGS sequence"/>
</dbReference>
<dbReference type="InterPro" id="IPR005790">
    <property type="entry name" value="DNA_polIII_delta"/>
</dbReference>
<evidence type="ECO:0000256" key="9">
    <source>
        <dbReference type="NCBIfam" id="TIGR01128"/>
    </source>
</evidence>
<dbReference type="GO" id="GO:0003887">
    <property type="term" value="F:DNA-directed DNA polymerase activity"/>
    <property type="evidence" value="ECO:0007669"/>
    <property type="project" value="UniProtKB-UniRule"/>
</dbReference>
<evidence type="ECO:0000313" key="11">
    <source>
        <dbReference type="EMBL" id="RDY69645.1"/>
    </source>
</evidence>
<evidence type="ECO:0000256" key="4">
    <source>
        <dbReference type="ARBA" id="ARBA00022695"/>
    </source>
</evidence>
<comment type="similarity">
    <text evidence="7">Belongs to the DNA polymerase HolA subunit family.</text>
</comment>
<keyword evidence="3" id="KW-0808">Transferase</keyword>
<dbReference type="GO" id="GO:0006261">
    <property type="term" value="P:DNA-templated DNA replication"/>
    <property type="evidence" value="ECO:0007669"/>
    <property type="project" value="TreeGrafter"/>
</dbReference>
<keyword evidence="5" id="KW-0235">DNA replication</keyword>
<accession>A0A3D8VK01</accession>
<dbReference type="AlphaFoldDB" id="A0A3D8VK01"/>
<dbReference type="NCBIfam" id="TIGR01128">
    <property type="entry name" value="holA"/>
    <property type="match status" value="1"/>
</dbReference>
<name>A0A3D8VK01_9GAMM</name>
<evidence type="ECO:0000313" key="12">
    <source>
        <dbReference type="Proteomes" id="UP000256829"/>
    </source>
</evidence>
<gene>
    <name evidence="11" type="ORF">DX912_02575</name>
</gene>
<evidence type="ECO:0000256" key="2">
    <source>
        <dbReference type="ARBA" id="ARBA00017703"/>
    </source>
</evidence>
<dbReference type="InterPro" id="IPR008921">
    <property type="entry name" value="DNA_pol3_clamp-load_cplx_C"/>
</dbReference>
<sequence>MELRPEQLVAQLGLDRPEPASLHPAYLIAGPEPLRVLEAADAVRTAARRAGIAEREVFEAEGNQREPDWNALSATFRAPSLFASRRLVELRLPSGKPGKEGAEVIADFCADPPQDVTLLITAGEWSKQHGGKWSEAIGRIGQVAIAWQVKPHELTDWIEKRLRARGLRAEHDAVQSLAERVEGNLLAAAQEIDKLALLSDGQTLDRERMAQLVADAARYDVFRLVDAAMNGQGAQVSRMLAGLRAEGEAVPGLLGMIVMELQRAAALARVQARGGNLASEFKAQRIWDSKQPMYKRALARHASPRWEAFVAEAGRVDRIAKGRPRYGEEPVDAWLALERLLLAVAEPRAARLLVC</sequence>
<keyword evidence="4" id="KW-0548">Nucleotidyltransferase</keyword>
<dbReference type="InterPro" id="IPR010372">
    <property type="entry name" value="DNA_pol3_delta_N"/>
</dbReference>
<evidence type="ECO:0000256" key="3">
    <source>
        <dbReference type="ARBA" id="ARBA00022679"/>
    </source>
</evidence>
<dbReference type="CDD" id="cd18138">
    <property type="entry name" value="HLD_clamp_pol_III_delta"/>
    <property type="match status" value="1"/>
</dbReference>
<evidence type="ECO:0000256" key="1">
    <source>
        <dbReference type="ARBA" id="ARBA00012417"/>
    </source>
</evidence>
<comment type="catalytic activity">
    <reaction evidence="8">
        <text>DNA(n) + a 2'-deoxyribonucleoside 5'-triphosphate = DNA(n+1) + diphosphate</text>
        <dbReference type="Rhea" id="RHEA:22508"/>
        <dbReference type="Rhea" id="RHEA-COMP:17339"/>
        <dbReference type="Rhea" id="RHEA-COMP:17340"/>
        <dbReference type="ChEBI" id="CHEBI:33019"/>
        <dbReference type="ChEBI" id="CHEBI:61560"/>
        <dbReference type="ChEBI" id="CHEBI:173112"/>
        <dbReference type="EC" id="2.7.7.7"/>
    </reaction>
</comment>
<evidence type="ECO:0000256" key="6">
    <source>
        <dbReference type="ARBA" id="ARBA00022932"/>
    </source>
</evidence>
<dbReference type="SUPFAM" id="SSF48019">
    <property type="entry name" value="post-AAA+ oligomerization domain-like"/>
    <property type="match status" value="1"/>
</dbReference>
<evidence type="ECO:0000256" key="7">
    <source>
        <dbReference type="ARBA" id="ARBA00034754"/>
    </source>
</evidence>
<organism evidence="11 12">
    <name type="scientific">Lysobacter soli</name>
    <dbReference type="NCBI Taxonomy" id="453783"/>
    <lineage>
        <taxon>Bacteria</taxon>
        <taxon>Pseudomonadati</taxon>
        <taxon>Pseudomonadota</taxon>
        <taxon>Gammaproteobacteria</taxon>
        <taxon>Lysobacterales</taxon>
        <taxon>Lysobacteraceae</taxon>
        <taxon>Lysobacter</taxon>
    </lineage>
</organism>
<dbReference type="SUPFAM" id="SSF52540">
    <property type="entry name" value="P-loop containing nucleoside triphosphate hydrolases"/>
    <property type="match status" value="1"/>
</dbReference>
<comment type="caution">
    <text evidence="11">The sequence shown here is derived from an EMBL/GenBank/DDBJ whole genome shotgun (WGS) entry which is preliminary data.</text>
</comment>
<feature type="domain" description="DNA polymerase III delta N-terminal" evidence="10">
    <location>
        <begin position="26"/>
        <end position="123"/>
    </location>
</feature>
<dbReference type="GO" id="GO:0003677">
    <property type="term" value="F:DNA binding"/>
    <property type="evidence" value="ECO:0007669"/>
    <property type="project" value="InterPro"/>
</dbReference>
<keyword evidence="6" id="KW-0239">DNA-directed DNA polymerase</keyword>
<evidence type="ECO:0000256" key="8">
    <source>
        <dbReference type="ARBA" id="ARBA00049244"/>
    </source>
</evidence>
<dbReference type="InterPro" id="IPR027417">
    <property type="entry name" value="P-loop_NTPase"/>
</dbReference>
<reference evidence="11 12" key="1">
    <citation type="submission" date="2018-08" db="EMBL/GenBank/DDBJ databases">
        <title>Lysobacter soli KCTC 22011, whole genome shotgun sequence.</title>
        <authorList>
            <person name="Zhang X."/>
            <person name="Feng G."/>
            <person name="Zhu H."/>
        </authorList>
    </citation>
    <scope>NUCLEOTIDE SEQUENCE [LARGE SCALE GENOMIC DNA]</scope>
    <source>
        <strain evidence="11 12">KCTC 22011</strain>
    </source>
</reference>
<protein>
    <recommendedName>
        <fullName evidence="2 9">DNA polymerase III subunit delta</fullName>
        <ecNumber evidence="1 9">2.7.7.7</ecNumber>
    </recommendedName>
</protein>
<dbReference type="Pfam" id="PF06144">
    <property type="entry name" value="DNA_pol3_delta"/>
    <property type="match status" value="1"/>
</dbReference>
<dbReference type="EC" id="2.7.7.7" evidence="1 9"/>
<evidence type="ECO:0000259" key="10">
    <source>
        <dbReference type="Pfam" id="PF06144"/>
    </source>
</evidence>
<dbReference type="Gene3D" id="1.20.272.10">
    <property type="match status" value="1"/>
</dbReference>
<dbReference type="RefSeq" id="WP_115840863.1">
    <property type="nucleotide sequence ID" value="NZ_CP183976.1"/>
</dbReference>
<dbReference type="EMBL" id="QTJR01000001">
    <property type="protein sequence ID" value="RDY69645.1"/>
    <property type="molecule type" value="Genomic_DNA"/>
</dbReference>
<dbReference type="GO" id="GO:0009360">
    <property type="term" value="C:DNA polymerase III complex"/>
    <property type="evidence" value="ECO:0007669"/>
    <property type="project" value="UniProtKB-UniRule"/>
</dbReference>
<evidence type="ECO:0000256" key="5">
    <source>
        <dbReference type="ARBA" id="ARBA00022705"/>
    </source>
</evidence>